<keyword evidence="2" id="KW-1185">Reference proteome</keyword>
<evidence type="ECO:0008006" key="3">
    <source>
        <dbReference type="Google" id="ProtNLM"/>
    </source>
</evidence>
<organism evidence="1 2">
    <name type="scientific">Geopseudomonas sagittaria</name>
    <dbReference type="NCBI Taxonomy" id="1135990"/>
    <lineage>
        <taxon>Bacteria</taxon>
        <taxon>Pseudomonadati</taxon>
        <taxon>Pseudomonadota</taxon>
        <taxon>Gammaproteobacteria</taxon>
        <taxon>Pseudomonadales</taxon>
        <taxon>Pseudomonadaceae</taxon>
        <taxon>Geopseudomonas</taxon>
    </lineage>
</organism>
<accession>A0A1I5XEV7</accession>
<name>A0A1I5XEV7_9GAMM</name>
<proteinExistence type="predicted"/>
<reference evidence="2" key="1">
    <citation type="submission" date="2016-10" db="EMBL/GenBank/DDBJ databases">
        <authorList>
            <person name="Varghese N."/>
            <person name="Submissions S."/>
        </authorList>
    </citation>
    <scope>NUCLEOTIDE SEQUENCE [LARGE SCALE GENOMIC DNA]</scope>
    <source>
        <strain evidence="2">JCM 18195</strain>
    </source>
</reference>
<sequence length="183" mass="21253">MNVSFIILNQTMLIQVLHELRHGNLQSCQTLGLSEHDIDQLQSLSPGTLARLEHASAPWVQINATAFRRILAQSEHDEQHDLLINRALRLGASSRIMYKCFGLVHSETAMRRRVLNILARKGRPQHLSEEQEHALWQRWRQIRTKASCTDPAEQLEEMMILAEEQQISLTLVWRQIEQHKGQR</sequence>
<dbReference type="EMBL" id="FOXM01000016">
    <property type="protein sequence ID" value="SFQ30513.1"/>
    <property type="molecule type" value="Genomic_DNA"/>
</dbReference>
<dbReference type="InterPro" id="IPR021364">
    <property type="entry name" value="DUF2857"/>
</dbReference>
<dbReference type="Pfam" id="PF11198">
    <property type="entry name" value="DUF2857"/>
    <property type="match status" value="1"/>
</dbReference>
<dbReference type="OrthoDB" id="7065319at2"/>
<evidence type="ECO:0000313" key="1">
    <source>
        <dbReference type="EMBL" id="SFQ30513.1"/>
    </source>
</evidence>
<dbReference type="RefSeq" id="WP_092433735.1">
    <property type="nucleotide sequence ID" value="NZ_FOXM01000016.1"/>
</dbReference>
<protein>
    <recommendedName>
        <fullName evidence="3">DUF2857 domain-containing protein</fullName>
    </recommendedName>
</protein>
<dbReference type="AlphaFoldDB" id="A0A1I5XEV7"/>
<evidence type="ECO:0000313" key="2">
    <source>
        <dbReference type="Proteomes" id="UP000243084"/>
    </source>
</evidence>
<dbReference type="Proteomes" id="UP000243084">
    <property type="component" value="Unassembled WGS sequence"/>
</dbReference>
<gene>
    <name evidence="1" type="ORF">SAMN05216229_11625</name>
</gene>